<dbReference type="AlphaFoldDB" id="A0A975HMK7"/>
<dbReference type="Gene3D" id="3.30.70.100">
    <property type="match status" value="1"/>
</dbReference>
<geneLocation type="plasmid" evidence="1 2">
    <name>unnamed5</name>
</geneLocation>
<dbReference type="Proteomes" id="UP000664904">
    <property type="component" value="Plasmid unnamed5"/>
</dbReference>
<dbReference type="EMBL" id="CP072135">
    <property type="protein sequence ID" value="QTH73226.1"/>
    <property type="molecule type" value="Genomic_DNA"/>
</dbReference>
<keyword evidence="1" id="KW-0614">Plasmid</keyword>
<evidence type="ECO:0000313" key="2">
    <source>
        <dbReference type="Proteomes" id="UP000664904"/>
    </source>
</evidence>
<dbReference type="Pfam" id="PF11639">
    <property type="entry name" value="HapK"/>
    <property type="match status" value="1"/>
</dbReference>
<name>A0A975HMK7_9GAMM</name>
<accession>A0A975HMK7</accession>
<gene>
    <name evidence="1" type="ORF">J5O05_20810</name>
</gene>
<reference evidence="1" key="1">
    <citation type="submission" date="2021-03" db="EMBL/GenBank/DDBJ databases">
        <title>Complete Genome of Pseudoalteromonas xiamenensis STKMTI.2, a new potential marine bacterium producing anti-Vibrio compounds.</title>
        <authorList>
            <person name="Handayani D.P."/>
            <person name="Isnansetyo A."/>
            <person name="Istiqomah I."/>
            <person name="Jumina J."/>
        </authorList>
    </citation>
    <scope>NUCLEOTIDE SEQUENCE</scope>
    <source>
        <strain evidence="1">STKMTI.2</strain>
        <plasmid evidence="1">unnamed5</plasmid>
    </source>
</reference>
<evidence type="ECO:0000313" key="1">
    <source>
        <dbReference type="EMBL" id="QTH73226.1"/>
    </source>
</evidence>
<proteinExistence type="predicted"/>
<organism evidence="1 2">
    <name type="scientific">Pseudoalteromonas xiamenensis</name>
    <dbReference type="NCBI Taxonomy" id="882626"/>
    <lineage>
        <taxon>Bacteria</taxon>
        <taxon>Pseudomonadati</taxon>
        <taxon>Pseudomonadota</taxon>
        <taxon>Gammaproteobacteria</taxon>
        <taxon>Alteromonadales</taxon>
        <taxon>Pseudoalteromonadaceae</taxon>
        <taxon>Pseudoalteromonas</taxon>
    </lineage>
</organism>
<dbReference type="InterPro" id="IPR021667">
    <property type="entry name" value="HapK"/>
</dbReference>
<sequence length="106" mass="12103">MKTIVHKIRLKDVSQRLAFRDWVETTDYRACESLDSVVAFDVVEVSDSADAPFHFIEIIRLSSVEAFNVDMQTPLFQSLVSRFSEMADVVEEIEGERIGLGYTNLK</sequence>
<dbReference type="KEGG" id="pxi:J5O05_20810"/>
<dbReference type="RefSeq" id="WP_208844845.1">
    <property type="nucleotide sequence ID" value="NZ_CP072135.1"/>
</dbReference>
<protein>
    <submittedName>
        <fullName evidence="1">RedY</fullName>
    </submittedName>
</protein>
<keyword evidence="2" id="KW-1185">Reference proteome</keyword>